<reference evidence="2 3" key="1">
    <citation type="journal article" date="2018" name="Int. J. Syst. Evol. Microbiol.">
        <title>Mesosutterella multiformis gen. nov., sp. nov., a member of the family Sutterellaceae and Sutterella megalosphaeroides sp. nov., isolated from human faeces.</title>
        <authorList>
            <person name="Sakamoto M."/>
            <person name="Ikeyama N."/>
            <person name="Kunihiro T."/>
            <person name="Iino T."/>
            <person name="Yuki M."/>
            <person name="Ohkuma M."/>
        </authorList>
    </citation>
    <scope>NUCLEOTIDE SEQUENCE [LARGE SCALE GENOMIC DNA]</scope>
    <source>
        <strain evidence="2 3">6FBBBH3</strain>
    </source>
</reference>
<evidence type="ECO:0000313" key="3">
    <source>
        <dbReference type="Proteomes" id="UP000271003"/>
    </source>
</evidence>
<gene>
    <name evidence="2" type="ORF">SUTMEG_09340</name>
</gene>
<dbReference type="AlphaFoldDB" id="A0A2Z6I985"/>
<dbReference type="Proteomes" id="UP000271003">
    <property type="component" value="Chromosome"/>
</dbReference>
<protein>
    <submittedName>
        <fullName evidence="2">Uncharacterized protein</fullName>
    </submittedName>
</protein>
<dbReference type="KEGG" id="sutt:SUTMEG_09340"/>
<feature type="region of interest" description="Disordered" evidence="1">
    <location>
        <begin position="84"/>
        <end position="111"/>
    </location>
</feature>
<evidence type="ECO:0000313" key="2">
    <source>
        <dbReference type="EMBL" id="BBF23043.1"/>
    </source>
</evidence>
<evidence type="ECO:0000256" key="1">
    <source>
        <dbReference type="SAM" id="MobiDB-lite"/>
    </source>
</evidence>
<accession>A0A2Z6I985</accession>
<name>A0A2Z6I985_9BURK</name>
<organism evidence="2 3">
    <name type="scientific">Sutterella megalosphaeroides</name>
    <dbReference type="NCBI Taxonomy" id="2494234"/>
    <lineage>
        <taxon>Bacteria</taxon>
        <taxon>Pseudomonadati</taxon>
        <taxon>Pseudomonadota</taxon>
        <taxon>Betaproteobacteria</taxon>
        <taxon>Burkholderiales</taxon>
        <taxon>Sutterellaceae</taxon>
        <taxon>Sutterella</taxon>
    </lineage>
</organism>
<dbReference type="EMBL" id="AP018786">
    <property type="protein sequence ID" value="BBF23043.1"/>
    <property type="molecule type" value="Genomic_DNA"/>
</dbReference>
<sequence length="111" mass="12492">MHATPYLTRRVFLTLLSPVHVGCGETYDPTNYVIDEGILYGFEPSLVWLPEQERQELRRLALKGDRIGWAVFFIATVESSPLKPERPFGPGARSARTIKSSSNEREATISV</sequence>
<keyword evidence="3" id="KW-1185">Reference proteome</keyword>
<proteinExistence type="predicted"/>
<feature type="compositionally biased region" description="Basic and acidic residues" evidence="1">
    <location>
        <begin position="102"/>
        <end position="111"/>
    </location>
</feature>